<dbReference type="InterPro" id="IPR000644">
    <property type="entry name" value="CBS_dom"/>
</dbReference>
<evidence type="ECO:0000256" key="1">
    <source>
        <dbReference type="ARBA" id="ARBA00023122"/>
    </source>
</evidence>
<name>A0A0M2UWC4_9BACT</name>
<dbReference type="Pfam" id="PF00571">
    <property type="entry name" value="CBS"/>
    <property type="match status" value="2"/>
</dbReference>
<dbReference type="PROSITE" id="PS51371">
    <property type="entry name" value="CBS"/>
    <property type="match status" value="2"/>
</dbReference>
<comment type="caution">
    <text evidence="4">The sequence shown here is derived from an EMBL/GenBank/DDBJ whole genome shotgun (WGS) entry which is preliminary data.</text>
</comment>
<sequence>MATYKFVARDLMTEKVVCVTPETSIHDLIKLLVKNQITGAPVVDREGALVGVVSKTDVVEYDGKTRKKTGESTNKSFYHETNGKLKKELDKLLKTKTFGKALVKDIMTTRVITAQTDDSIDRLAKIMHDKKIHRVVIREGEQVVGVVSTLDILHAVSTMGYGSSAFVTEEAILDLQERLEAAEKSIQSLRDILDTIHGEK</sequence>
<protein>
    <recommendedName>
        <fullName evidence="3">CBS domain-containing protein</fullName>
    </recommendedName>
</protein>
<gene>
    <name evidence="4" type="ORF">BROFUL_01393</name>
</gene>
<reference evidence="4 5" key="1">
    <citation type="journal article" date="2013" name="BMC Microbiol.">
        <title>Identification of the type II cytochrome c maturation pathway in anammox bacteria by comparative genomics.</title>
        <authorList>
            <person name="Ferousi C."/>
            <person name="Speth D.R."/>
            <person name="Reimann J."/>
            <person name="Op den Camp H.J."/>
            <person name="Allen J.W."/>
            <person name="Keltjens J.T."/>
            <person name="Jetten M.S."/>
        </authorList>
    </citation>
    <scope>NUCLEOTIDE SEQUENCE [LARGE SCALE GENOMIC DNA]</scope>
    <source>
        <strain evidence="4">RU1</strain>
    </source>
</reference>
<dbReference type="AlphaFoldDB" id="A0A0M2UWC4"/>
<dbReference type="SUPFAM" id="SSF54631">
    <property type="entry name" value="CBS-domain pair"/>
    <property type="match status" value="1"/>
</dbReference>
<dbReference type="PANTHER" id="PTHR43080">
    <property type="entry name" value="CBS DOMAIN-CONTAINING PROTEIN CBSX3, MITOCHONDRIAL"/>
    <property type="match status" value="1"/>
</dbReference>
<evidence type="ECO:0000259" key="3">
    <source>
        <dbReference type="PROSITE" id="PS51371"/>
    </source>
</evidence>
<dbReference type="InterPro" id="IPR051257">
    <property type="entry name" value="Diverse_CBS-Domain"/>
</dbReference>
<dbReference type="PANTHER" id="PTHR43080:SF2">
    <property type="entry name" value="CBS DOMAIN-CONTAINING PROTEIN"/>
    <property type="match status" value="1"/>
</dbReference>
<feature type="domain" description="CBS" evidence="3">
    <location>
        <begin position="12"/>
        <end position="68"/>
    </location>
</feature>
<dbReference type="InterPro" id="IPR046342">
    <property type="entry name" value="CBS_dom_sf"/>
</dbReference>
<feature type="domain" description="CBS" evidence="3">
    <location>
        <begin position="107"/>
        <end position="164"/>
    </location>
</feature>
<dbReference type="Gene3D" id="3.10.580.10">
    <property type="entry name" value="CBS-domain"/>
    <property type="match status" value="1"/>
</dbReference>
<evidence type="ECO:0000256" key="2">
    <source>
        <dbReference type="PROSITE-ProRule" id="PRU00703"/>
    </source>
</evidence>
<keyword evidence="5" id="KW-1185">Reference proteome</keyword>
<dbReference type="EMBL" id="LAQJ01000145">
    <property type="protein sequence ID" value="KKO19880.1"/>
    <property type="molecule type" value="Genomic_DNA"/>
</dbReference>
<organism evidence="4 5">
    <name type="scientific">Candidatus Brocadia fulgida</name>
    <dbReference type="NCBI Taxonomy" id="380242"/>
    <lineage>
        <taxon>Bacteria</taxon>
        <taxon>Pseudomonadati</taxon>
        <taxon>Planctomycetota</taxon>
        <taxon>Candidatus Brocadiia</taxon>
        <taxon>Candidatus Brocadiales</taxon>
        <taxon>Candidatus Brocadiaceae</taxon>
        <taxon>Candidatus Brocadia</taxon>
    </lineage>
</organism>
<proteinExistence type="predicted"/>
<evidence type="ECO:0000313" key="4">
    <source>
        <dbReference type="EMBL" id="KKO19880.1"/>
    </source>
</evidence>
<accession>A0A0M2UWC4</accession>
<evidence type="ECO:0000313" key="5">
    <source>
        <dbReference type="Proteomes" id="UP000034954"/>
    </source>
</evidence>
<dbReference type="SMART" id="SM00116">
    <property type="entry name" value="CBS"/>
    <property type="match status" value="2"/>
</dbReference>
<dbReference type="Proteomes" id="UP000034954">
    <property type="component" value="Unassembled WGS sequence"/>
</dbReference>
<keyword evidence="1 2" id="KW-0129">CBS domain</keyword>
<dbReference type="CDD" id="cd04586">
    <property type="entry name" value="CBS_pair_BON_assoc"/>
    <property type="match status" value="1"/>
</dbReference>